<keyword evidence="1" id="KW-0547">Nucleotide-binding</keyword>
<dbReference type="Gene3D" id="3.30.420.40">
    <property type="match status" value="2"/>
</dbReference>
<dbReference type="InterPro" id="IPR005338">
    <property type="entry name" value="Anhydro_N_Ac-Mur_kinase"/>
</dbReference>
<keyword evidence="3" id="KW-1185">Reference proteome</keyword>
<dbReference type="GO" id="GO:0016301">
    <property type="term" value="F:kinase activity"/>
    <property type="evidence" value="ECO:0007669"/>
    <property type="project" value="UniProtKB-KW"/>
</dbReference>
<dbReference type="GO" id="GO:0006040">
    <property type="term" value="P:amino sugar metabolic process"/>
    <property type="evidence" value="ECO:0007669"/>
    <property type="project" value="InterPro"/>
</dbReference>
<evidence type="ECO:0000313" key="3">
    <source>
        <dbReference type="Proteomes" id="UP000028252"/>
    </source>
</evidence>
<dbReference type="GO" id="GO:0005524">
    <property type="term" value="F:ATP binding"/>
    <property type="evidence" value="ECO:0007669"/>
    <property type="project" value="UniProtKB-UniRule"/>
</dbReference>
<comment type="pathway">
    <text evidence="1">Amino-sugar metabolism; 1,6-anhydro-N-acetylmuramate degradation.</text>
</comment>
<dbReference type="InterPro" id="IPR043129">
    <property type="entry name" value="ATPase_NBD"/>
</dbReference>
<dbReference type="STRING" id="1232683.ADIMK_0583"/>
<keyword evidence="1" id="KW-0067">ATP-binding</keyword>
<dbReference type="CDD" id="cd24050">
    <property type="entry name" value="ASKHA_NBD_ANMK"/>
    <property type="match status" value="1"/>
</dbReference>
<dbReference type="UniPathway" id="UPA00544"/>
<keyword evidence="1" id="KW-0119">Carbohydrate metabolism</keyword>
<keyword evidence="1 2" id="KW-0808">Transferase</keyword>
<comment type="caution">
    <text evidence="2">The sequence shown here is derived from an EMBL/GenBank/DDBJ whole genome shotgun (WGS) entry which is preliminary data.</text>
</comment>
<dbReference type="NCBIfam" id="NF007139">
    <property type="entry name" value="PRK09585.1-3"/>
    <property type="match status" value="1"/>
</dbReference>
<dbReference type="GO" id="GO:0009254">
    <property type="term" value="P:peptidoglycan turnover"/>
    <property type="evidence" value="ECO:0007669"/>
    <property type="project" value="UniProtKB-UniRule"/>
</dbReference>
<name>A0A081G276_9GAMM</name>
<dbReference type="PANTHER" id="PTHR30605">
    <property type="entry name" value="ANHYDRO-N-ACETYLMURAMIC ACID KINASE"/>
    <property type="match status" value="1"/>
</dbReference>
<dbReference type="PANTHER" id="PTHR30605:SF0">
    <property type="entry name" value="ANHYDRO-N-ACETYLMURAMIC ACID KINASE"/>
    <property type="match status" value="1"/>
</dbReference>
<reference evidence="2 3" key="1">
    <citation type="submission" date="2014-04" db="EMBL/GenBank/DDBJ databases">
        <title>Marinobacterium kochiensis sp. nov., isolated from sediment sample collected from Kochi backwaters in Kerala, India.</title>
        <authorList>
            <person name="Singh A."/>
            <person name="Pinnaka A.K."/>
        </authorList>
    </citation>
    <scope>NUCLEOTIDE SEQUENCE [LARGE SCALE GENOMIC DNA]</scope>
    <source>
        <strain evidence="2 3">AK27</strain>
    </source>
</reference>
<dbReference type="OrthoDB" id="9763949at2"/>
<organism evidence="2 3">
    <name type="scientific">Marinobacterium lacunae</name>
    <dbReference type="NCBI Taxonomy" id="1232683"/>
    <lineage>
        <taxon>Bacteria</taxon>
        <taxon>Pseudomonadati</taxon>
        <taxon>Pseudomonadota</taxon>
        <taxon>Gammaproteobacteria</taxon>
        <taxon>Oceanospirillales</taxon>
        <taxon>Oceanospirillaceae</taxon>
        <taxon>Marinobacterium</taxon>
    </lineage>
</organism>
<dbReference type="AlphaFoldDB" id="A0A081G276"/>
<dbReference type="GO" id="GO:0097175">
    <property type="term" value="P:1,6-anhydro-N-acetyl-beta-muramic acid catabolic process"/>
    <property type="evidence" value="ECO:0007669"/>
    <property type="project" value="UniProtKB-UniRule"/>
</dbReference>
<feature type="binding site" evidence="1">
    <location>
        <begin position="10"/>
        <end position="17"/>
    </location>
    <ligand>
        <name>ATP</name>
        <dbReference type="ChEBI" id="CHEBI:30616"/>
    </ligand>
</feature>
<dbReference type="EMBL" id="JMQN01000013">
    <property type="protein sequence ID" value="KEA64881.1"/>
    <property type="molecule type" value="Genomic_DNA"/>
</dbReference>
<dbReference type="UniPathway" id="UPA00343"/>
<evidence type="ECO:0000256" key="1">
    <source>
        <dbReference type="HAMAP-Rule" id="MF_01270"/>
    </source>
</evidence>
<dbReference type="EC" id="2.7.1.170" evidence="1"/>
<dbReference type="HAMAP" id="MF_01270">
    <property type="entry name" value="AnhMurNAc_kinase"/>
    <property type="match status" value="1"/>
</dbReference>
<comment type="similarity">
    <text evidence="1">Belongs to the anhydro-N-acetylmuramic acid kinase family.</text>
</comment>
<dbReference type="GO" id="GO:0016773">
    <property type="term" value="F:phosphotransferase activity, alcohol group as acceptor"/>
    <property type="evidence" value="ECO:0007669"/>
    <property type="project" value="UniProtKB-UniRule"/>
</dbReference>
<protein>
    <recommendedName>
        <fullName evidence="1">Anhydro-N-acetylmuramic acid kinase</fullName>
        <ecNumber evidence="1">2.7.1.170</ecNumber>
    </recommendedName>
    <alternativeName>
        <fullName evidence="1">AnhMurNAc kinase</fullName>
    </alternativeName>
</protein>
<keyword evidence="1 2" id="KW-0418">Kinase</keyword>
<accession>A0A081G276</accession>
<evidence type="ECO:0000313" key="2">
    <source>
        <dbReference type="EMBL" id="KEA64881.1"/>
    </source>
</evidence>
<comment type="function">
    <text evidence="1">Catalyzes the specific phosphorylation of 1,6-anhydro-N-acetylmuramic acid (anhMurNAc) with the simultaneous cleavage of the 1,6-anhydro ring, generating MurNAc-6-P. Is required for the utilization of anhMurNAc either imported from the medium or derived from its own cell wall murein, and thus plays a role in cell wall recycling.</text>
</comment>
<dbReference type="Pfam" id="PF03702">
    <property type="entry name" value="AnmK"/>
    <property type="match status" value="1"/>
</dbReference>
<dbReference type="PATRIC" id="fig|1232683.4.peg.575"/>
<comment type="catalytic activity">
    <reaction evidence="1">
        <text>1,6-anhydro-N-acetyl-beta-muramate + ATP + H2O = N-acetyl-D-muramate 6-phosphate + ADP + H(+)</text>
        <dbReference type="Rhea" id="RHEA:24952"/>
        <dbReference type="ChEBI" id="CHEBI:15377"/>
        <dbReference type="ChEBI" id="CHEBI:15378"/>
        <dbReference type="ChEBI" id="CHEBI:30616"/>
        <dbReference type="ChEBI" id="CHEBI:58690"/>
        <dbReference type="ChEBI" id="CHEBI:58722"/>
        <dbReference type="ChEBI" id="CHEBI:456216"/>
        <dbReference type="EC" id="2.7.1.170"/>
    </reaction>
</comment>
<comment type="pathway">
    <text evidence="1">Cell wall biogenesis; peptidoglycan recycling.</text>
</comment>
<dbReference type="eggNOG" id="COG2377">
    <property type="taxonomic scope" value="Bacteria"/>
</dbReference>
<proteinExistence type="inferred from homology"/>
<sequence>MSLYIGLMSGTSVDAIDAVLARFAPRFELLSQHSVPIEPTLKQRILELADATDYSIDRYGALDTELGDLFATAVNELVTLSGINPTQISAIGSHGQTIRHRPDLGFTLQIGDPSRIAERTRMTTIADFRRRDVAAGGQGAPLVPAFHQWLFHCSSEDRVIVNIGGMANLTSLPSDTQQPVIGFDTGPGNVLLDEWNLCHQGTAYDAEGAWGASGVVDAALLEAALATPFFSAPPPKSTGRELFNRRWLDTLIDQLPQAPSAADVQATLAELTARSIAEAIDLLPLSRPTTFVCGGGAHNAHLIARLRHHLPSSRITSTAELGLHPDWVEAAAFAWLAWRAETRQPGNLAAVTGAEGARILGAIYPA</sequence>
<dbReference type="SUPFAM" id="SSF53067">
    <property type="entry name" value="Actin-like ATPase domain"/>
    <property type="match status" value="1"/>
</dbReference>
<dbReference type="Proteomes" id="UP000028252">
    <property type="component" value="Unassembled WGS sequence"/>
</dbReference>
<gene>
    <name evidence="1" type="primary">anmK</name>
    <name evidence="2" type="ORF">ADIMK_0583</name>
</gene>
<dbReference type="RefSeq" id="WP_036183414.1">
    <property type="nucleotide sequence ID" value="NZ_JMQN01000013.1"/>
</dbReference>